<evidence type="ECO:0000313" key="1">
    <source>
        <dbReference type="EMBL" id="KAA6463478.1"/>
    </source>
</evidence>
<protein>
    <submittedName>
        <fullName evidence="1">Uncharacterized protein</fullName>
    </submittedName>
</protein>
<organism evidence="1 2">
    <name type="scientific">Bacillus cereus</name>
    <dbReference type="NCBI Taxonomy" id="1396"/>
    <lineage>
        <taxon>Bacteria</taxon>
        <taxon>Bacillati</taxon>
        <taxon>Bacillota</taxon>
        <taxon>Bacilli</taxon>
        <taxon>Bacillales</taxon>
        <taxon>Bacillaceae</taxon>
        <taxon>Bacillus</taxon>
        <taxon>Bacillus cereus group</taxon>
    </lineage>
</organism>
<accession>A0A9W7Q3X7</accession>
<dbReference type="EMBL" id="QSMZ01000013">
    <property type="protein sequence ID" value="KAA6463478.1"/>
    <property type="molecule type" value="Genomic_DNA"/>
</dbReference>
<sequence>MVKKFFGGFVSAVLLVGIIAFNRTVESKVAGFPVPERAKYSGIDSPGEHVYSGSCFDTGLSITYQIALKIQGWNKVFDEGGKKIYEKDGKKVEVIYLTGEEQIYIYE</sequence>
<name>A0A9W7Q3X7_BACCE</name>
<dbReference type="AlphaFoldDB" id="A0A9W7Q3X7"/>
<evidence type="ECO:0000313" key="2">
    <source>
        <dbReference type="Proteomes" id="UP000323321"/>
    </source>
</evidence>
<comment type="caution">
    <text evidence="1">The sequence shown here is derived from an EMBL/GenBank/DDBJ whole genome shotgun (WGS) entry which is preliminary data.</text>
</comment>
<dbReference type="Proteomes" id="UP000323321">
    <property type="component" value="Unassembled WGS sequence"/>
</dbReference>
<gene>
    <name evidence="1" type="ORF">DX932_16700</name>
</gene>
<proteinExistence type="predicted"/>
<reference evidence="1 2" key="1">
    <citation type="submission" date="2018-08" db="EMBL/GenBank/DDBJ databases">
        <title>Bacillus phenotypic plasticity.</title>
        <authorList>
            <person name="Hurtado E."/>
        </authorList>
    </citation>
    <scope>NUCLEOTIDE SEQUENCE [LARGE SCALE GENOMIC DNA]</scope>
    <source>
        <strain evidence="1 2">111b</strain>
    </source>
</reference>